<evidence type="ECO:0000313" key="3">
    <source>
        <dbReference type="Proteomes" id="UP000234323"/>
    </source>
</evidence>
<proteinExistence type="predicted"/>
<evidence type="ECO:0000313" key="1">
    <source>
        <dbReference type="EMBL" id="PKY54092.1"/>
    </source>
</evidence>
<sequence length="156" mass="19246">MHSYNPLEKADTIAEIVKKLPLEALDKFCWINSTWYKEIQHEFRRRWKIQVLEYHKLECEREFKMDEVERKYPYDYFMQGLFHQDIENFYTEREIETAKKQVEIESYMLQNGMLHGQEKEIVNYNIQKIAENVVPWWEETDAWKLSELLEKNNLFI</sequence>
<gene>
    <name evidence="1" type="ORF">RhiirA4_472720</name>
    <name evidence="2" type="ORF">RhiirA4_491569</name>
</gene>
<evidence type="ECO:0000313" key="2">
    <source>
        <dbReference type="EMBL" id="PKY63257.1"/>
    </source>
</evidence>
<dbReference type="EMBL" id="LLXI01009550">
    <property type="protein sequence ID" value="PKY63257.1"/>
    <property type="molecule type" value="Genomic_DNA"/>
</dbReference>
<dbReference type="AlphaFoldDB" id="A0A2I1HWM8"/>
<keyword evidence="3" id="KW-1185">Reference proteome</keyword>
<dbReference type="EMBL" id="LLXI01001531">
    <property type="protein sequence ID" value="PKY54092.1"/>
    <property type="molecule type" value="Genomic_DNA"/>
</dbReference>
<comment type="caution">
    <text evidence="2">The sequence shown here is derived from an EMBL/GenBank/DDBJ whole genome shotgun (WGS) entry which is preliminary data.</text>
</comment>
<accession>A0A2I1HWM8</accession>
<dbReference type="VEuPathDB" id="FungiDB:RhiirA1_477585"/>
<protein>
    <submittedName>
        <fullName evidence="2">Uncharacterized protein</fullName>
    </submittedName>
</protein>
<organism evidence="2 3">
    <name type="scientific">Rhizophagus irregularis</name>
    <dbReference type="NCBI Taxonomy" id="588596"/>
    <lineage>
        <taxon>Eukaryota</taxon>
        <taxon>Fungi</taxon>
        <taxon>Fungi incertae sedis</taxon>
        <taxon>Mucoromycota</taxon>
        <taxon>Glomeromycotina</taxon>
        <taxon>Glomeromycetes</taxon>
        <taxon>Glomerales</taxon>
        <taxon>Glomeraceae</taxon>
        <taxon>Rhizophagus</taxon>
    </lineage>
</organism>
<dbReference type="VEuPathDB" id="FungiDB:FUN_022318"/>
<dbReference type="Proteomes" id="UP000234323">
    <property type="component" value="Unassembled WGS sequence"/>
</dbReference>
<dbReference type="VEuPathDB" id="FungiDB:RhiirFUN_012298"/>
<reference evidence="2 3" key="1">
    <citation type="submission" date="2015-10" db="EMBL/GenBank/DDBJ databases">
        <title>Genome analyses suggest a sexual origin of heterokaryosis in a supposedly ancient asexual fungus.</title>
        <authorList>
            <person name="Ropars J."/>
            <person name="Sedzielewska K."/>
            <person name="Noel J."/>
            <person name="Charron P."/>
            <person name="Farinelli L."/>
            <person name="Marton T."/>
            <person name="Kruger M."/>
            <person name="Pelin A."/>
            <person name="Brachmann A."/>
            <person name="Corradi N."/>
        </authorList>
    </citation>
    <scope>NUCLEOTIDE SEQUENCE [LARGE SCALE GENOMIC DNA]</scope>
    <source>
        <strain evidence="2 3">A4</strain>
    </source>
</reference>
<name>A0A2I1HWM8_9GLOM</name>